<organism evidence="1">
    <name type="scientific">Streptomyces sp. SID12501</name>
    <dbReference type="NCBI Taxonomy" id="2706042"/>
    <lineage>
        <taxon>Bacteria</taxon>
        <taxon>Bacillati</taxon>
        <taxon>Actinomycetota</taxon>
        <taxon>Actinomycetes</taxon>
        <taxon>Kitasatosporales</taxon>
        <taxon>Streptomycetaceae</taxon>
        <taxon>Streptomyces</taxon>
    </lineage>
</organism>
<accession>A0A6B3BHP5</accession>
<sequence>MAVSAAAPVGAAPETAAVRLITLLPTEWTAAIVHCTDGAAVIAVAAPGTVLASQVEYTVDEIMRATALTGWTIRPIKHEADEKEHEL</sequence>
<gene>
    <name evidence="1" type="ORF">G3I71_02340</name>
</gene>
<name>A0A6B3BHP5_9ACTN</name>
<dbReference type="RefSeq" id="WP_164312185.1">
    <property type="nucleotide sequence ID" value="NZ_JAAGLU010000002.1"/>
</dbReference>
<dbReference type="AlphaFoldDB" id="A0A6B3BHP5"/>
<protein>
    <submittedName>
        <fullName evidence="1">Uncharacterized protein</fullName>
    </submittedName>
</protein>
<reference evidence="1" key="1">
    <citation type="submission" date="2020-01" db="EMBL/GenBank/DDBJ databases">
        <title>Insect and environment-associated Actinomycetes.</title>
        <authorList>
            <person name="Currrie C."/>
            <person name="Chevrette M."/>
            <person name="Carlson C."/>
            <person name="Stubbendieck R."/>
            <person name="Wendt-Pienkowski E."/>
        </authorList>
    </citation>
    <scope>NUCLEOTIDE SEQUENCE</scope>
    <source>
        <strain evidence="1">SID12501</strain>
    </source>
</reference>
<dbReference type="EMBL" id="JAAGLU010000002">
    <property type="protein sequence ID" value="NEC84728.1"/>
    <property type="molecule type" value="Genomic_DNA"/>
</dbReference>
<proteinExistence type="predicted"/>
<evidence type="ECO:0000313" key="1">
    <source>
        <dbReference type="EMBL" id="NEC84728.1"/>
    </source>
</evidence>
<comment type="caution">
    <text evidence="1">The sequence shown here is derived from an EMBL/GenBank/DDBJ whole genome shotgun (WGS) entry which is preliminary data.</text>
</comment>